<accession>A0A0R2F458</accession>
<dbReference type="Gene3D" id="3.40.630.30">
    <property type="match status" value="2"/>
</dbReference>
<dbReference type="InterPro" id="IPR041380">
    <property type="entry name" value="Acetyltransf_17"/>
</dbReference>
<comment type="caution">
    <text evidence="3">The sequence shown here is derived from an EMBL/GenBank/DDBJ whole genome shotgun (WGS) entry which is preliminary data.</text>
</comment>
<dbReference type="PANTHER" id="PTHR37817">
    <property type="entry name" value="N-ACETYLTRANSFERASE EIS"/>
    <property type="match status" value="1"/>
</dbReference>
<feature type="domain" description="Eis-like acetyltransferase" evidence="2">
    <location>
        <begin position="176"/>
        <end position="281"/>
    </location>
</feature>
<evidence type="ECO:0000313" key="4">
    <source>
        <dbReference type="Proteomes" id="UP000050865"/>
    </source>
</evidence>
<evidence type="ECO:0000259" key="1">
    <source>
        <dbReference type="Pfam" id="PF13530"/>
    </source>
</evidence>
<dbReference type="PATRIC" id="fig|1423730.4.peg.1619"/>
<name>A0A0R2F458_9LACO</name>
<dbReference type="Proteomes" id="UP000050865">
    <property type="component" value="Unassembled WGS sequence"/>
</dbReference>
<feature type="domain" description="Enhanced intracellular survival protein" evidence="1">
    <location>
        <begin position="284"/>
        <end position="380"/>
    </location>
</feature>
<dbReference type="STRING" id="1423730.FC75_GL001544"/>
<dbReference type="SUPFAM" id="SSF55718">
    <property type="entry name" value="SCP-like"/>
    <property type="match status" value="1"/>
</dbReference>
<dbReference type="RefSeq" id="WP_054662177.1">
    <property type="nucleotide sequence ID" value="NZ_AYZJ01000028.1"/>
</dbReference>
<gene>
    <name evidence="3" type="ORF">FC75_GL001544</name>
</gene>
<proteinExistence type="predicted"/>
<reference evidence="3 4" key="1">
    <citation type="journal article" date="2015" name="Genome Announc.">
        <title>Expanding the biotechnology potential of lactobacilli through comparative genomics of 213 strains and associated genera.</title>
        <authorList>
            <person name="Sun Z."/>
            <person name="Harris H.M."/>
            <person name="McCann A."/>
            <person name="Guo C."/>
            <person name="Argimon S."/>
            <person name="Zhang W."/>
            <person name="Yang X."/>
            <person name="Jeffery I.B."/>
            <person name="Cooney J.C."/>
            <person name="Kagawa T.F."/>
            <person name="Liu W."/>
            <person name="Song Y."/>
            <person name="Salvetti E."/>
            <person name="Wrobel A."/>
            <person name="Rasinkangas P."/>
            <person name="Parkhill J."/>
            <person name="Rea M.C."/>
            <person name="O'Sullivan O."/>
            <person name="Ritari J."/>
            <person name="Douillard F.P."/>
            <person name="Paul Ross R."/>
            <person name="Yang R."/>
            <person name="Briner A.E."/>
            <person name="Felis G.E."/>
            <person name="de Vos W.M."/>
            <person name="Barrangou R."/>
            <person name="Klaenhammer T.R."/>
            <person name="Caufield P.W."/>
            <person name="Cui Y."/>
            <person name="Zhang H."/>
            <person name="O'Toole P.W."/>
        </authorList>
    </citation>
    <scope>NUCLEOTIDE SEQUENCE [LARGE SCALE GENOMIC DNA]</scope>
    <source>
        <strain evidence="3 4">DSM 22697</strain>
    </source>
</reference>
<dbReference type="GO" id="GO:0030649">
    <property type="term" value="P:aminoglycoside antibiotic catabolic process"/>
    <property type="evidence" value="ECO:0007669"/>
    <property type="project" value="TreeGrafter"/>
</dbReference>
<dbReference type="Pfam" id="PF13530">
    <property type="entry name" value="SCP2_2"/>
    <property type="match status" value="1"/>
</dbReference>
<dbReference type="InterPro" id="IPR025559">
    <property type="entry name" value="Eis_dom"/>
</dbReference>
<sequence length="388" mass="42965">MASVARLTASDEAAYYALARYAFNLPQSASRDRAFASLYAHSSAWGVGEPLESGVLGTHFEVDFAGTTYQMSGLGYVASYPETAGNGGISAIMKEAFKDMRAAGETLSYLAPFSSTFYRRFGYEGAFDQVEHILPAAAFPKVPQRSAEITVHRVPFRAAITAMQEVYARSLDATRGGLRRADWWWQNLADHYPAREVAVATLGDRPTGYVIYQRDPDTFRIVEQFHDDLDTLLALARFIGGHRTAYRRFVYTTGNPESLHDLLPDPSQLQTSVHAYMMARIVDVADFMQRYPYQVTDLAPTLIAITDDYIPENAGVWSLALDDGQTTFEKAAGTPQISLSIQQLVKATFGVRPLQDAYNLGLIDGDPFTITSVGAAFISRQAQLYDYF</sequence>
<protein>
    <submittedName>
        <fullName evidence="3">GNAT family acetyltraansferase</fullName>
    </submittedName>
</protein>
<evidence type="ECO:0000313" key="3">
    <source>
        <dbReference type="EMBL" id="KRN23344.1"/>
    </source>
</evidence>
<dbReference type="Pfam" id="PF13527">
    <property type="entry name" value="Acetyltransf_9"/>
    <property type="match status" value="1"/>
</dbReference>
<dbReference type="EMBL" id="AYZJ01000028">
    <property type="protein sequence ID" value="KRN23344.1"/>
    <property type="molecule type" value="Genomic_DNA"/>
</dbReference>
<evidence type="ECO:0000259" key="2">
    <source>
        <dbReference type="Pfam" id="PF17668"/>
    </source>
</evidence>
<dbReference type="PANTHER" id="PTHR37817:SF1">
    <property type="entry name" value="N-ACETYLTRANSFERASE EIS"/>
    <property type="match status" value="1"/>
</dbReference>
<dbReference type="Pfam" id="PF17668">
    <property type="entry name" value="Acetyltransf_17"/>
    <property type="match status" value="1"/>
</dbReference>
<organism evidence="3 4">
    <name type="scientific">Lacticaseibacillus camelliae DSM 22697 = JCM 13995</name>
    <dbReference type="NCBI Taxonomy" id="1423730"/>
    <lineage>
        <taxon>Bacteria</taxon>
        <taxon>Bacillati</taxon>
        <taxon>Bacillota</taxon>
        <taxon>Bacilli</taxon>
        <taxon>Lactobacillales</taxon>
        <taxon>Lactobacillaceae</taxon>
        <taxon>Lacticaseibacillus</taxon>
    </lineage>
</organism>
<dbReference type="InterPro" id="IPR016181">
    <property type="entry name" value="Acyl_CoA_acyltransferase"/>
</dbReference>
<dbReference type="InterPro" id="IPR036527">
    <property type="entry name" value="SCP2_sterol-bd_dom_sf"/>
</dbReference>
<dbReference type="GO" id="GO:0034069">
    <property type="term" value="F:aminoglycoside N-acetyltransferase activity"/>
    <property type="evidence" value="ECO:0007669"/>
    <property type="project" value="TreeGrafter"/>
</dbReference>
<dbReference type="SUPFAM" id="SSF55729">
    <property type="entry name" value="Acyl-CoA N-acyltransferases (Nat)"/>
    <property type="match status" value="1"/>
</dbReference>
<dbReference type="InterPro" id="IPR051554">
    <property type="entry name" value="Acetyltransferase_Eis"/>
</dbReference>
<dbReference type="OrthoDB" id="9768284at2"/>
<keyword evidence="4" id="KW-1185">Reference proteome</keyword>
<dbReference type="AlphaFoldDB" id="A0A0R2F458"/>
<dbReference type="Gene3D" id="3.30.1050.10">
    <property type="entry name" value="SCP2 sterol-binding domain"/>
    <property type="match status" value="1"/>
</dbReference>